<evidence type="ECO:0000259" key="1">
    <source>
        <dbReference type="Pfam" id="PF13966"/>
    </source>
</evidence>
<dbReference type="eggNOG" id="KOG1075">
    <property type="taxonomic scope" value="Eukaryota"/>
</dbReference>
<organism evidence="2 3">
    <name type="scientific">Solanum tuberosum</name>
    <name type="common">Potato</name>
    <dbReference type="NCBI Taxonomy" id="4113"/>
    <lineage>
        <taxon>Eukaryota</taxon>
        <taxon>Viridiplantae</taxon>
        <taxon>Streptophyta</taxon>
        <taxon>Embryophyta</taxon>
        <taxon>Tracheophyta</taxon>
        <taxon>Spermatophyta</taxon>
        <taxon>Magnoliopsida</taxon>
        <taxon>eudicotyledons</taxon>
        <taxon>Gunneridae</taxon>
        <taxon>Pentapetalae</taxon>
        <taxon>asterids</taxon>
        <taxon>lamiids</taxon>
        <taxon>Solanales</taxon>
        <taxon>Solanaceae</taxon>
        <taxon>Solanoideae</taxon>
        <taxon>Solaneae</taxon>
        <taxon>Solanum</taxon>
    </lineage>
</organism>
<sequence>MLTAERLNKWGMNVDPTCELCRSYFEDRDHLFAKCSYGNQLWNRLLNWIGQPSITPQSWTQHLEWSLTRGKGKSAQARIFRMLNAEIVHAIWNERSMRIFEKRSREIESLAREIAYTCSARATHDVNRLIHNFQF</sequence>
<dbReference type="AlphaFoldDB" id="M1BN74"/>
<evidence type="ECO:0000313" key="3">
    <source>
        <dbReference type="Proteomes" id="UP000011115"/>
    </source>
</evidence>
<dbReference type="STRING" id="4113.M1BN74"/>
<dbReference type="InParanoid" id="M1BN74"/>
<dbReference type="Proteomes" id="UP000011115">
    <property type="component" value="Unassembled WGS sequence"/>
</dbReference>
<accession>M1BN74</accession>
<reference evidence="2" key="2">
    <citation type="submission" date="2015-06" db="UniProtKB">
        <authorList>
            <consortium name="EnsemblPlants"/>
        </authorList>
    </citation>
    <scope>IDENTIFICATION</scope>
    <source>
        <strain evidence="2">DM1-3 516 R44</strain>
    </source>
</reference>
<proteinExistence type="predicted"/>
<protein>
    <submittedName>
        <fullName evidence="2">Orf147a protein</fullName>
    </submittedName>
</protein>
<name>M1BN74_SOLTU</name>
<keyword evidence="3" id="KW-1185">Reference proteome</keyword>
<dbReference type="OMA" id="ISEWHIR"/>
<evidence type="ECO:0000313" key="2">
    <source>
        <dbReference type="EnsemblPlants" id="PGSC0003DMT400049065"/>
    </source>
</evidence>
<dbReference type="Gramene" id="PGSC0003DMT400049065">
    <property type="protein sequence ID" value="PGSC0003DMT400049065"/>
    <property type="gene ID" value="PGSC0003DMG400019070"/>
</dbReference>
<dbReference type="PaxDb" id="4113-PGSC0003DMT400049065"/>
<dbReference type="InterPro" id="IPR026960">
    <property type="entry name" value="RVT-Znf"/>
</dbReference>
<dbReference type="Pfam" id="PF13966">
    <property type="entry name" value="zf-RVT"/>
    <property type="match status" value="1"/>
</dbReference>
<feature type="domain" description="Reverse transcriptase zinc-binding" evidence="1">
    <location>
        <begin position="2"/>
        <end position="42"/>
    </location>
</feature>
<dbReference type="HOGENOM" id="CLU_000680_19_1_1"/>
<reference evidence="3" key="1">
    <citation type="journal article" date="2011" name="Nature">
        <title>Genome sequence and analysis of the tuber crop potato.</title>
        <authorList>
            <consortium name="The Potato Genome Sequencing Consortium"/>
        </authorList>
    </citation>
    <scope>NUCLEOTIDE SEQUENCE [LARGE SCALE GENOMIC DNA]</scope>
    <source>
        <strain evidence="3">cv. DM1-3 516 R44</strain>
    </source>
</reference>
<dbReference type="EnsemblPlants" id="PGSC0003DMT400049065">
    <property type="protein sequence ID" value="PGSC0003DMT400049065"/>
    <property type="gene ID" value="PGSC0003DMG400019070"/>
</dbReference>